<reference evidence="1" key="1">
    <citation type="submission" date="2022-01" db="EMBL/GenBank/DDBJ databases">
        <authorList>
            <person name="King R."/>
        </authorList>
    </citation>
    <scope>NUCLEOTIDE SEQUENCE</scope>
</reference>
<dbReference type="OrthoDB" id="427480at2759"/>
<dbReference type="Proteomes" id="UP001153636">
    <property type="component" value="Chromosome 7"/>
</dbReference>
<name>A0A9P0D1Q3_9CUCU</name>
<evidence type="ECO:0000313" key="1">
    <source>
        <dbReference type="EMBL" id="CAH1113188.1"/>
    </source>
</evidence>
<organism evidence="1 2">
    <name type="scientific">Psylliodes chrysocephalus</name>
    <dbReference type="NCBI Taxonomy" id="3402493"/>
    <lineage>
        <taxon>Eukaryota</taxon>
        <taxon>Metazoa</taxon>
        <taxon>Ecdysozoa</taxon>
        <taxon>Arthropoda</taxon>
        <taxon>Hexapoda</taxon>
        <taxon>Insecta</taxon>
        <taxon>Pterygota</taxon>
        <taxon>Neoptera</taxon>
        <taxon>Endopterygota</taxon>
        <taxon>Coleoptera</taxon>
        <taxon>Polyphaga</taxon>
        <taxon>Cucujiformia</taxon>
        <taxon>Chrysomeloidea</taxon>
        <taxon>Chrysomelidae</taxon>
        <taxon>Galerucinae</taxon>
        <taxon>Alticini</taxon>
        <taxon>Psylliodes</taxon>
    </lineage>
</organism>
<proteinExistence type="predicted"/>
<accession>A0A9P0D1Q3</accession>
<sequence>ISLTLSNRQAYRVAIILPYHNPSELTGSHSVWNA</sequence>
<dbReference type="AlphaFoldDB" id="A0A9P0D1Q3"/>
<protein>
    <submittedName>
        <fullName evidence="1">Uncharacterized protein</fullName>
    </submittedName>
</protein>
<gene>
    <name evidence="1" type="ORF">PSYICH_LOCUS13703</name>
</gene>
<keyword evidence="2" id="KW-1185">Reference proteome</keyword>
<dbReference type="EMBL" id="OV651819">
    <property type="protein sequence ID" value="CAH1113188.1"/>
    <property type="molecule type" value="Genomic_DNA"/>
</dbReference>
<evidence type="ECO:0000313" key="2">
    <source>
        <dbReference type="Proteomes" id="UP001153636"/>
    </source>
</evidence>
<feature type="non-terminal residue" evidence="1">
    <location>
        <position position="1"/>
    </location>
</feature>